<feature type="compositionally biased region" description="Polar residues" evidence="1">
    <location>
        <begin position="309"/>
        <end position="328"/>
    </location>
</feature>
<feature type="non-terminal residue" evidence="3">
    <location>
        <position position="1"/>
    </location>
</feature>
<protein>
    <recommendedName>
        <fullName evidence="2">DUF4283 domain-containing protein</fullName>
    </recommendedName>
</protein>
<dbReference type="InterPro" id="IPR040256">
    <property type="entry name" value="At4g02000-like"/>
</dbReference>
<feature type="domain" description="DUF4283" evidence="2">
    <location>
        <begin position="81"/>
        <end position="157"/>
    </location>
</feature>
<reference evidence="3 4" key="1">
    <citation type="journal article" date="2019" name="Genome Biol. Evol.">
        <title>The Rhododendron genome and chromosomal organization provide insight into shared whole-genome duplications across the heath family (Ericaceae).</title>
        <authorList>
            <person name="Soza V.L."/>
            <person name="Lindsley D."/>
            <person name="Waalkes A."/>
            <person name="Ramage E."/>
            <person name="Patwardhan R.P."/>
            <person name="Burton J.N."/>
            <person name="Adey A."/>
            <person name="Kumar A."/>
            <person name="Qiu R."/>
            <person name="Shendure J."/>
            <person name="Hall B."/>
        </authorList>
    </citation>
    <scope>NUCLEOTIDE SEQUENCE [LARGE SCALE GENOMIC DNA]</scope>
    <source>
        <strain evidence="3">RSF 1966-606</strain>
    </source>
</reference>
<dbReference type="Proteomes" id="UP000428333">
    <property type="component" value="Linkage Group LG05"/>
</dbReference>
<dbReference type="OrthoDB" id="1729222at2759"/>
<dbReference type="EMBL" id="QEFC01001130">
    <property type="protein sequence ID" value="KAE9460294.1"/>
    <property type="molecule type" value="Genomic_DNA"/>
</dbReference>
<name>A0A6A4LVZ7_9ERIC</name>
<dbReference type="PANTHER" id="PTHR31286:SF99">
    <property type="entry name" value="DUF4283 DOMAIN-CONTAINING PROTEIN"/>
    <property type="match status" value="1"/>
</dbReference>
<organism evidence="3 4">
    <name type="scientific">Rhododendron williamsianum</name>
    <dbReference type="NCBI Taxonomy" id="262921"/>
    <lineage>
        <taxon>Eukaryota</taxon>
        <taxon>Viridiplantae</taxon>
        <taxon>Streptophyta</taxon>
        <taxon>Embryophyta</taxon>
        <taxon>Tracheophyta</taxon>
        <taxon>Spermatophyta</taxon>
        <taxon>Magnoliopsida</taxon>
        <taxon>eudicotyledons</taxon>
        <taxon>Gunneridae</taxon>
        <taxon>Pentapetalae</taxon>
        <taxon>asterids</taxon>
        <taxon>Ericales</taxon>
        <taxon>Ericaceae</taxon>
        <taxon>Ericoideae</taxon>
        <taxon>Rhodoreae</taxon>
        <taxon>Rhododendron</taxon>
    </lineage>
</organism>
<comment type="caution">
    <text evidence="3">The sequence shown here is derived from an EMBL/GenBank/DDBJ whole genome shotgun (WGS) entry which is preliminary data.</text>
</comment>
<sequence length="401" mass="44701">METVEGNSNLRKTTTSKPVEKVRSFVSALLKSRTGSNENLERNTLGLDADSDEEGMDLDPPKTKSRIKVEFSKEHLKRIRQQHKGCLIIKLLGKNIGFKALMDRITHLWSLEGLFNPVDLGLGFYLIRFESKSDYNKVYTGPRSLLTVRKWEPDFKADMANAIKTAVWMQFPFLPYEYYDEESLIEVAEKLGKPLKVDINTIEGLRASYPRVCVELDLSQPLEVSVAGWTPEGGLQPVTVPAPEKNGEIGNQTVGDSANSASPDSKAVKFNGIIDDGHEEIGYGEWMVVSRNKNKKPRPNALNAPGPQRNIQHNNMGGQYEAQKQGSAKAQAFPNAGHQDRPRNSRVGSNKNPTEANKTQAAPQKGISKTRRSTQNLVLRHHPKTRVQPLVQVTSLSTTLY</sequence>
<evidence type="ECO:0000259" key="2">
    <source>
        <dbReference type="Pfam" id="PF14111"/>
    </source>
</evidence>
<evidence type="ECO:0000256" key="1">
    <source>
        <dbReference type="SAM" id="MobiDB-lite"/>
    </source>
</evidence>
<accession>A0A6A4LVZ7</accession>
<evidence type="ECO:0000313" key="4">
    <source>
        <dbReference type="Proteomes" id="UP000428333"/>
    </source>
</evidence>
<dbReference type="PANTHER" id="PTHR31286">
    <property type="entry name" value="GLYCINE-RICH CELL WALL STRUCTURAL PROTEIN 1.8-LIKE"/>
    <property type="match status" value="1"/>
</dbReference>
<feature type="compositionally biased region" description="Polar residues" evidence="1">
    <location>
        <begin position="249"/>
        <end position="263"/>
    </location>
</feature>
<dbReference type="InterPro" id="IPR025558">
    <property type="entry name" value="DUF4283"/>
</dbReference>
<feature type="region of interest" description="Disordered" evidence="1">
    <location>
        <begin position="37"/>
        <end position="62"/>
    </location>
</feature>
<keyword evidence="4" id="KW-1185">Reference proteome</keyword>
<feature type="region of interest" description="Disordered" evidence="1">
    <location>
        <begin position="294"/>
        <end position="385"/>
    </location>
</feature>
<feature type="region of interest" description="Disordered" evidence="1">
    <location>
        <begin position="235"/>
        <end position="266"/>
    </location>
</feature>
<proteinExistence type="predicted"/>
<gene>
    <name evidence="3" type="ORF">C3L33_07802</name>
</gene>
<dbReference type="AlphaFoldDB" id="A0A6A4LVZ7"/>
<feature type="compositionally biased region" description="Polar residues" evidence="1">
    <location>
        <begin position="346"/>
        <end position="362"/>
    </location>
</feature>
<evidence type="ECO:0000313" key="3">
    <source>
        <dbReference type="EMBL" id="KAE9460294.1"/>
    </source>
</evidence>
<dbReference type="Pfam" id="PF14111">
    <property type="entry name" value="DUF4283"/>
    <property type="match status" value="1"/>
</dbReference>